<feature type="region of interest" description="Disordered" evidence="1">
    <location>
        <begin position="1"/>
        <end position="45"/>
    </location>
</feature>
<reference evidence="3" key="1">
    <citation type="submission" date="2021-01" db="UniProtKB">
        <authorList>
            <consortium name="EnsemblMetazoa"/>
        </authorList>
    </citation>
    <scope>IDENTIFICATION</scope>
</reference>
<organism evidence="3 4">
    <name type="scientific">Clytia hemisphaerica</name>
    <dbReference type="NCBI Taxonomy" id="252671"/>
    <lineage>
        <taxon>Eukaryota</taxon>
        <taxon>Metazoa</taxon>
        <taxon>Cnidaria</taxon>
        <taxon>Hydrozoa</taxon>
        <taxon>Hydroidolina</taxon>
        <taxon>Leptothecata</taxon>
        <taxon>Obeliida</taxon>
        <taxon>Clytiidae</taxon>
        <taxon>Clytia</taxon>
    </lineage>
</organism>
<proteinExistence type="predicted"/>
<keyword evidence="2" id="KW-0812">Transmembrane</keyword>
<dbReference type="EnsemblMetazoa" id="CLYHEMT015509.1">
    <property type="protein sequence ID" value="CLYHEMP015509.1"/>
    <property type="gene ID" value="CLYHEMG015509"/>
</dbReference>
<evidence type="ECO:0000256" key="1">
    <source>
        <dbReference type="SAM" id="MobiDB-lite"/>
    </source>
</evidence>
<evidence type="ECO:0000313" key="3">
    <source>
        <dbReference type="EnsemblMetazoa" id="CLYHEMP015509.1"/>
    </source>
</evidence>
<evidence type="ECO:0000256" key="2">
    <source>
        <dbReference type="SAM" id="Phobius"/>
    </source>
</evidence>
<name>A0A7M6DLZ4_9CNID</name>
<accession>A0A7M6DLZ4</accession>
<sequence>MSESQDPVVPPVEPTQMEGSWIQLDSKSKDGDSPDTSPKLSDDEAMTEALADAQNEMAKSILKKPSVQEEEAEPSQTKSSKRESSGYDVANHPAVYVSSLLFSHTLVFALGLIVGKKLASQPRL</sequence>
<keyword evidence="4" id="KW-1185">Reference proteome</keyword>
<feature type="region of interest" description="Disordered" evidence="1">
    <location>
        <begin position="60"/>
        <end position="86"/>
    </location>
</feature>
<dbReference type="RefSeq" id="XP_066918089.1">
    <property type="nucleotide sequence ID" value="XM_067061988.1"/>
</dbReference>
<evidence type="ECO:0000313" key="4">
    <source>
        <dbReference type="Proteomes" id="UP000594262"/>
    </source>
</evidence>
<dbReference type="GeneID" id="136805407"/>
<protein>
    <submittedName>
        <fullName evidence="3">Uncharacterized protein</fullName>
    </submittedName>
</protein>
<keyword evidence="2" id="KW-0472">Membrane</keyword>
<feature type="transmembrane region" description="Helical" evidence="2">
    <location>
        <begin position="94"/>
        <end position="114"/>
    </location>
</feature>
<keyword evidence="2" id="KW-1133">Transmembrane helix</keyword>
<dbReference type="Proteomes" id="UP000594262">
    <property type="component" value="Unplaced"/>
</dbReference>
<dbReference type="AlphaFoldDB" id="A0A7M6DLZ4"/>